<evidence type="ECO:0000256" key="9">
    <source>
        <dbReference type="SAM" id="MobiDB-lite"/>
    </source>
</evidence>
<evidence type="ECO:0000256" key="6">
    <source>
        <dbReference type="ARBA" id="ARBA00023295"/>
    </source>
</evidence>
<dbReference type="Gene3D" id="3.20.20.80">
    <property type="entry name" value="Glycosidases"/>
    <property type="match status" value="1"/>
</dbReference>
<organism evidence="12 13">
    <name type="scientific">Paractinoplanes rhizophilus</name>
    <dbReference type="NCBI Taxonomy" id="1416877"/>
    <lineage>
        <taxon>Bacteria</taxon>
        <taxon>Bacillati</taxon>
        <taxon>Actinomycetota</taxon>
        <taxon>Actinomycetes</taxon>
        <taxon>Micromonosporales</taxon>
        <taxon>Micromonosporaceae</taxon>
        <taxon>Paractinoplanes</taxon>
    </lineage>
</organism>
<dbReference type="PANTHER" id="PTHR31297:SF41">
    <property type="entry name" value="ENDOGLUCANASE, PUTATIVE (AFU_ORTHOLOGUE AFUA_5G01830)-RELATED"/>
    <property type="match status" value="1"/>
</dbReference>
<keyword evidence="13" id="KW-1185">Reference proteome</keyword>
<dbReference type="InterPro" id="IPR012291">
    <property type="entry name" value="CBM2_carb-bd_dom_sf"/>
</dbReference>
<keyword evidence="10" id="KW-0732">Signal</keyword>
<dbReference type="EMBL" id="JBHTBJ010000001">
    <property type="protein sequence ID" value="MFC7272547.1"/>
    <property type="molecule type" value="Genomic_DNA"/>
</dbReference>
<dbReference type="SUPFAM" id="SSF49384">
    <property type="entry name" value="Carbohydrate-binding domain"/>
    <property type="match status" value="1"/>
</dbReference>
<dbReference type="Proteomes" id="UP001596548">
    <property type="component" value="Unassembled WGS sequence"/>
</dbReference>
<dbReference type="PANTHER" id="PTHR31297">
    <property type="entry name" value="GLUCAN ENDO-1,6-BETA-GLUCOSIDASE B"/>
    <property type="match status" value="1"/>
</dbReference>
<evidence type="ECO:0000313" key="12">
    <source>
        <dbReference type="EMBL" id="MFC7272547.1"/>
    </source>
</evidence>
<evidence type="ECO:0000256" key="3">
    <source>
        <dbReference type="ARBA" id="ARBA00022801"/>
    </source>
</evidence>
<sequence length="546" mass="57818">MSTTVRRAGLAFLAAALAFAAAVYGVTRPASADVAAQLTAPQLVADMGAGWNLGNQLEANANGIPSETAWGNPVVTQALINRVKASGFKTIRIPVSYLGYVGAGPSYTVDAAWLNRIAEVVNYAYNQGLYVLINMHGDGYKTVAGSWLICDASDQTTIKDKYQKVWQQVATKFQSYNEHLIFESMNEEFDGQYGNPTSPCYANINAYNQIFVDTVRKTGGTNASRWLLVPGWNTNIEYTAGNYGFVLPTDQYRSSSIPSSEKRLMISVHYYDPWDFTGQEDGNITQWGSAATNPAKKSTWGQEDYMDATLKKMYDAFVTRGYPVFVGEYGAIDKTSFDSASNTYRTNFARALVTTAKKYGAATAYWDNGYNGQYGFGLFNRGSATVTQQGIINAIITAAGGSQPTTPPTTAPTTPPTTAPTTPPTTAPTTPPTTPPTTSPGGSGACRVSNAVNAWNTGLTNNITVTNTGAAAINGWSLTFTLASGQTIVSGWNATYSPASGAVTATNVSYNGSLPAGGSATIGYQATHTGNAAAPTGFKLNGATCT</sequence>
<evidence type="ECO:0000256" key="1">
    <source>
        <dbReference type="ARBA" id="ARBA00000966"/>
    </source>
</evidence>
<comment type="caution">
    <text evidence="12">The sequence shown here is derived from an EMBL/GenBank/DDBJ whole genome shotgun (WGS) entry which is preliminary data.</text>
</comment>
<dbReference type="RefSeq" id="WP_378963928.1">
    <property type="nucleotide sequence ID" value="NZ_JBHTBJ010000001.1"/>
</dbReference>
<feature type="region of interest" description="Disordered" evidence="9">
    <location>
        <begin position="399"/>
        <end position="447"/>
    </location>
</feature>
<feature type="chain" id="PRO_5047029611" description="Endoglucanase" evidence="10">
    <location>
        <begin position="33"/>
        <end position="546"/>
    </location>
</feature>
<evidence type="ECO:0000256" key="2">
    <source>
        <dbReference type="ARBA" id="ARBA00005641"/>
    </source>
</evidence>
<evidence type="ECO:0000256" key="5">
    <source>
        <dbReference type="ARBA" id="ARBA00023277"/>
    </source>
</evidence>
<dbReference type="PROSITE" id="PS51173">
    <property type="entry name" value="CBM2"/>
    <property type="match status" value="1"/>
</dbReference>
<evidence type="ECO:0000256" key="10">
    <source>
        <dbReference type="SAM" id="SignalP"/>
    </source>
</evidence>
<evidence type="ECO:0000259" key="11">
    <source>
        <dbReference type="PROSITE" id="PS51173"/>
    </source>
</evidence>
<keyword evidence="6 8" id="KW-0326">Glycosidase</keyword>
<comment type="similarity">
    <text evidence="2 8">Belongs to the glycosyl hydrolase 5 (cellulase A) family.</text>
</comment>
<gene>
    <name evidence="12" type="ORF">ACFQS1_01020</name>
</gene>
<dbReference type="SUPFAM" id="SSF51445">
    <property type="entry name" value="(Trans)glycosidases"/>
    <property type="match status" value="1"/>
</dbReference>
<proteinExistence type="inferred from homology"/>
<dbReference type="InterPro" id="IPR008965">
    <property type="entry name" value="CBM2/CBM3_carb-bd_dom_sf"/>
</dbReference>
<evidence type="ECO:0000256" key="8">
    <source>
        <dbReference type="RuleBase" id="RU361153"/>
    </source>
</evidence>
<feature type="domain" description="CBM2" evidence="11">
    <location>
        <begin position="439"/>
        <end position="546"/>
    </location>
</feature>
<dbReference type="InterPro" id="IPR050386">
    <property type="entry name" value="Glycosyl_hydrolase_5"/>
</dbReference>
<dbReference type="InterPro" id="IPR001547">
    <property type="entry name" value="Glyco_hydro_5"/>
</dbReference>
<protein>
    <recommendedName>
        <fullName evidence="8">Endoglucanase</fullName>
        <ecNumber evidence="8">3.2.1.4</ecNumber>
    </recommendedName>
</protein>
<feature type="signal peptide" evidence="10">
    <location>
        <begin position="1"/>
        <end position="32"/>
    </location>
</feature>
<dbReference type="InterPro" id="IPR001919">
    <property type="entry name" value="CBD2"/>
</dbReference>
<keyword evidence="4 8" id="KW-0136">Cellulose degradation</keyword>
<dbReference type="Gene3D" id="2.60.40.290">
    <property type="match status" value="1"/>
</dbReference>
<keyword evidence="7 8" id="KW-0624">Polysaccharide degradation</keyword>
<dbReference type="EC" id="3.2.1.4" evidence="8"/>
<name>A0ABW2HH49_9ACTN</name>
<accession>A0ABW2HH49</accession>
<evidence type="ECO:0000313" key="13">
    <source>
        <dbReference type="Proteomes" id="UP001596548"/>
    </source>
</evidence>
<comment type="catalytic activity">
    <reaction evidence="1 8">
        <text>Endohydrolysis of (1-&gt;4)-beta-D-glucosidic linkages in cellulose, lichenin and cereal beta-D-glucans.</text>
        <dbReference type="EC" id="3.2.1.4"/>
    </reaction>
</comment>
<dbReference type="InterPro" id="IPR017853">
    <property type="entry name" value="GH"/>
</dbReference>
<evidence type="ECO:0000256" key="7">
    <source>
        <dbReference type="ARBA" id="ARBA00023326"/>
    </source>
</evidence>
<dbReference type="Pfam" id="PF00150">
    <property type="entry name" value="Cellulase"/>
    <property type="match status" value="1"/>
</dbReference>
<dbReference type="Pfam" id="PF00553">
    <property type="entry name" value="CBM_2"/>
    <property type="match status" value="1"/>
</dbReference>
<reference evidence="13" key="1">
    <citation type="journal article" date="2019" name="Int. J. Syst. Evol. Microbiol.">
        <title>The Global Catalogue of Microorganisms (GCM) 10K type strain sequencing project: providing services to taxonomists for standard genome sequencing and annotation.</title>
        <authorList>
            <consortium name="The Broad Institute Genomics Platform"/>
            <consortium name="The Broad Institute Genome Sequencing Center for Infectious Disease"/>
            <person name="Wu L."/>
            <person name="Ma J."/>
        </authorList>
    </citation>
    <scope>NUCLEOTIDE SEQUENCE [LARGE SCALE GENOMIC DNA]</scope>
    <source>
        <strain evidence="13">XZYJT-10</strain>
    </source>
</reference>
<feature type="compositionally biased region" description="Pro residues" evidence="9">
    <location>
        <begin position="405"/>
        <end position="438"/>
    </location>
</feature>
<keyword evidence="3 8" id="KW-0378">Hydrolase</keyword>
<evidence type="ECO:0000256" key="4">
    <source>
        <dbReference type="ARBA" id="ARBA00023001"/>
    </source>
</evidence>
<dbReference type="SMART" id="SM00637">
    <property type="entry name" value="CBD_II"/>
    <property type="match status" value="1"/>
</dbReference>
<keyword evidence="5 8" id="KW-0119">Carbohydrate metabolism</keyword>